<keyword evidence="2 5" id="KW-0812">Transmembrane</keyword>
<organism evidence="7 8">
    <name type="scientific">Maritimibacter dapengensis</name>
    <dbReference type="NCBI Taxonomy" id="2836868"/>
    <lineage>
        <taxon>Bacteria</taxon>
        <taxon>Pseudomonadati</taxon>
        <taxon>Pseudomonadota</taxon>
        <taxon>Alphaproteobacteria</taxon>
        <taxon>Rhodobacterales</taxon>
        <taxon>Roseobacteraceae</taxon>
        <taxon>Maritimibacter</taxon>
    </lineage>
</organism>
<accession>A0ABS6T6G8</accession>
<dbReference type="InterPro" id="IPR013525">
    <property type="entry name" value="ABC2_TM"/>
</dbReference>
<keyword evidence="3 5" id="KW-1133">Transmembrane helix</keyword>
<reference evidence="7 8" key="1">
    <citation type="submission" date="2021-05" db="EMBL/GenBank/DDBJ databases">
        <title>Culturable bacteria isolated from Daya Bay.</title>
        <authorList>
            <person name="Zheng W."/>
            <person name="Yu S."/>
            <person name="Huang Y."/>
        </authorList>
    </citation>
    <scope>NUCLEOTIDE SEQUENCE [LARGE SCALE GENOMIC DNA]</scope>
    <source>
        <strain evidence="7 8">DP4N28-5</strain>
    </source>
</reference>
<dbReference type="PANTHER" id="PTHR43077">
    <property type="entry name" value="TRANSPORT PERMEASE YVFS-RELATED"/>
    <property type="match status" value="1"/>
</dbReference>
<proteinExistence type="predicted"/>
<evidence type="ECO:0000256" key="2">
    <source>
        <dbReference type="ARBA" id="ARBA00022692"/>
    </source>
</evidence>
<comment type="caution">
    <text evidence="7">The sequence shown here is derived from an EMBL/GenBank/DDBJ whole genome shotgun (WGS) entry which is preliminary data.</text>
</comment>
<sequence length="368" mass="38151">MKQLMHSFLSAPTARPALIVPALVMIVFSLFTLTAPMDPARSAASITLGIVNEDAGLPMPPIKVSERMLQGLSGQLPFQTQAFDSRADAEAALAAGDISVVLHFPEDFSQNAMRGDQAVFDIVTGSHLTVAEVQVTQQLQQMLPAAMSAGVASMKLAISQGQMPSGQMPVAANVTALGEPADMAAVQAPFAMLYTTWLASFVGAVMMTLATRGRADRGTMATTRSVLPVLSTGLAALCLALVVGFTVDWGAALPAWLAVWPTALALTWLLTGLLSLLGLWVIVLILPLVFYQSAIGGVMAPTAAAPAWLADTIGALGLDQIGAAYRAAVHGMGAAYPLVLIATIAILGLALIWIKAALPARQQAGATA</sequence>
<dbReference type="Proteomes" id="UP000756530">
    <property type="component" value="Unassembled WGS sequence"/>
</dbReference>
<protein>
    <recommendedName>
        <fullName evidence="6">ABC-2 type transporter transmembrane domain-containing protein</fullName>
    </recommendedName>
</protein>
<evidence type="ECO:0000256" key="5">
    <source>
        <dbReference type="SAM" id="Phobius"/>
    </source>
</evidence>
<keyword evidence="8" id="KW-1185">Reference proteome</keyword>
<feature type="transmembrane region" description="Helical" evidence="5">
    <location>
        <begin position="265"/>
        <end position="291"/>
    </location>
</feature>
<dbReference type="EMBL" id="JAHUZE010000004">
    <property type="protein sequence ID" value="MBV7380298.1"/>
    <property type="molecule type" value="Genomic_DNA"/>
</dbReference>
<keyword evidence="4 5" id="KW-0472">Membrane</keyword>
<evidence type="ECO:0000259" key="6">
    <source>
        <dbReference type="Pfam" id="PF12698"/>
    </source>
</evidence>
<gene>
    <name evidence="7" type="ORF">KJP28_15310</name>
</gene>
<dbReference type="RefSeq" id="WP_218393509.1">
    <property type="nucleotide sequence ID" value="NZ_JAHUZE010000004.1"/>
</dbReference>
<dbReference type="InterPro" id="IPR051328">
    <property type="entry name" value="T7SS_ABC-Transporter"/>
</dbReference>
<name>A0ABS6T6G8_9RHOB</name>
<feature type="transmembrane region" description="Helical" evidence="5">
    <location>
        <begin position="303"/>
        <end position="328"/>
    </location>
</feature>
<evidence type="ECO:0000256" key="1">
    <source>
        <dbReference type="ARBA" id="ARBA00004141"/>
    </source>
</evidence>
<feature type="transmembrane region" description="Helical" evidence="5">
    <location>
        <begin position="191"/>
        <end position="213"/>
    </location>
</feature>
<feature type="domain" description="ABC-2 type transporter transmembrane" evidence="6">
    <location>
        <begin position="18"/>
        <end position="284"/>
    </location>
</feature>
<feature type="transmembrane region" description="Helical" evidence="5">
    <location>
        <begin position="334"/>
        <end position="354"/>
    </location>
</feature>
<comment type="subcellular location">
    <subcellularLocation>
        <location evidence="1">Membrane</location>
        <topology evidence="1">Multi-pass membrane protein</topology>
    </subcellularLocation>
</comment>
<evidence type="ECO:0000256" key="4">
    <source>
        <dbReference type="ARBA" id="ARBA00023136"/>
    </source>
</evidence>
<evidence type="ECO:0000313" key="8">
    <source>
        <dbReference type="Proteomes" id="UP000756530"/>
    </source>
</evidence>
<evidence type="ECO:0000256" key="3">
    <source>
        <dbReference type="ARBA" id="ARBA00022989"/>
    </source>
</evidence>
<evidence type="ECO:0000313" key="7">
    <source>
        <dbReference type="EMBL" id="MBV7380298.1"/>
    </source>
</evidence>
<feature type="transmembrane region" description="Helical" evidence="5">
    <location>
        <begin position="225"/>
        <end position="245"/>
    </location>
</feature>
<dbReference type="Pfam" id="PF12698">
    <property type="entry name" value="ABC2_membrane_3"/>
    <property type="match status" value="1"/>
</dbReference>
<dbReference type="PANTHER" id="PTHR43077:SF10">
    <property type="entry name" value="TRANSPORT PERMEASE PROTEIN"/>
    <property type="match status" value="1"/>
</dbReference>